<reference evidence="9 11" key="1">
    <citation type="journal article" date="2013" name="Genome Biol.">
        <title>Draft genome of the mountain pine beetle, Dendroctonus ponderosae Hopkins, a major forest pest.</title>
        <authorList>
            <person name="Keeling C.I."/>
            <person name="Yuen M.M."/>
            <person name="Liao N.Y."/>
            <person name="Docking T.R."/>
            <person name="Chan S.K."/>
            <person name="Taylor G.A."/>
            <person name="Palmquist D.L."/>
            <person name="Jackman S.D."/>
            <person name="Nguyen A."/>
            <person name="Li M."/>
            <person name="Henderson H."/>
            <person name="Janes J.K."/>
            <person name="Zhao Y."/>
            <person name="Pandoh P."/>
            <person name="Moore R."/>
            <person name="Sperling F.A."/>
            <person name="Huber D.P."/>
            <person name="Birol I."/>
            <person name="Jones S.J."/>
            <person name="Bohlmann J."/>
        </authorList>
    </citation>
    <scope>NUCLEOTIDE SEQUENCE</scope>
</reference>
<evidence type="ECO:0000256" key="4">
    <source>
        <dbReference type="ARBA" id="ARBA00022895"/>
    </source>
</evidence>
<feature type="compositionally biased region" description="Polar residues" evidence="7">
    <location>
        <begin position="1640"/>
        <end position="1649"/>
    </location>
</feature>
<dbReference type="PANTHER" id="PTHR22928">
    <property type="entry name" value="TELOMERE-ASSOCIATED PROTEIN RIF1"/>
    <property type="match status" value="1"/>
</dbReference>
<keyword evidence="4" id="KW-0779">Telomere</keyword>
<feature type="compositionally biased region" description="Basic residues" evidence="7">
    <location>
        <begin position="1269"/>
        <end position="1279"/>
    </location>
</feature>
<dbReference type="EMBL" id="KB741292">
    <property type="protein sequence ID" value="ENN70322.1"/>
    <property type="molecule type" value="Genomic_DNA"/>
</dbReference>
<sequence>MESQLMCSIYDEMADHLDATGNIIKNIDNATYIRHINLVKDDLKSTSERHRTAAFQVLRMFADNNIHSIQTDALDLLRASNIDSERKKSILSSLGLNRIKISLTNRNIEDLDTLNAAWNTTRSPQFSEILTDFIADAEHKQHAKDILLTVLLPYILDADNMQNESMDRRINLALQFASAIPVSALTTKESEELTAGIDKYIEIISQLRIQNNVYWPKLWIFFVRWFGTKLHDRLNLVNKLLRVVESAFRSSSNEERLRGYDCWNELIKNAGLNLTYLSSPRQLKLILTPLRAKFSKREPLISKRFELFVFLLEQLQDKAVLVLKEFLEFCFGEIGDSTDMKRSGFVKRLPELCLRCTEILLLIIGHSHENTEKCLTAESDVHLSSPVVNSDNIENLCPNVLEAVSECSKLLENAQLECEKAHVLKCLWRSLLMLILDGQKKPTIHKRFCLLGTVLNNLLNGNNPYCQSIAAIIFEETVAMGKDKALALVLSQLDNFMSVIFTVPLNEDRRKLIQHFLAMFDNLEGAHRDKVRHHISTSFIQFRTRQENVDCVRDVWMYAVNELEDYAKGSSLDFLLWPVLYLQQLEEQNEHAIVCEHYKRRLVPFVEKSEELKLAFFKQLEKTVKNNPLLLANVLTILKMFPAKTSRKEIADVTFKMLDLMLSVPMTGGNKDRIVADIEVLVNRQLDADISTMSEPGIIQIVCTCIQNLLKQKHYLALPHLENLIKESTEAIKPLYLKSLDVDFLMEIYSKETETTTDAIPTILQMIRPLEVQQEQPAALPLKGRSAKIAKLVKEIPQSPTKVSSTTGILKYFGTDMETTPTKIVGSQLHKQQGKSPKNTPTSQQKKNKTCIDEESESRFVLIETEVKVDKNNLTDHQIETLKKRREDIPALYQDLSQSVSQSFDCPPSVDVAADTEYFKKPLELNGINTEELTAIRQEHEIPKSIAEPNKDQEFTEVKHDESTKSQNNKVENGTADLEHDKEAVELNNDKTDEVPNIEQENEELVNNLPAEVPAEVEPTTKKEEVEKSDISKASAEGANMGPANEIPAKKVERRIDLELKKLSMNIVGANDFFSVGSRRKRRTNTPNKKELQGNRCTDIKHVTADSKISFSDKANSETKKRKKLSDARRSSIPVNPKVLTVKGNHIDYSGVLCKNDTQIDPSPDQLETKLDKNKRSSNTEIDENRKIRKTSRISVAFKKVPDSNPKGNVGRKSLGLVSPAESLSEDDKPLKALLKKAIKEPAMEKMETDDNNQDVVSNGEAKAESKKVQKHPGRKRKRVSDSDDDDDIIESSQEPSISKKEPRTPSRGRRSNTIESNKSSRKNTSVERQKQCRKRSSTVDESIETVVHTISANGSARSAKKRKVKAIVCKLLNFSAPNLPNVGNDHTYMLTEENSATGCDADKEIVDAKVKSTVSNDDLTITAEEENQSKNESKTEISPKPLRQLPESRTVPLRKSLRIQHEGATPDENTKSPVCDNNVAVNPEVEVQKKAQTECVPKVLRRLRDSKSPVVRKSPKNQQEGRQPKEAAEEPALAERSLSAEDLIKRTQSQDTQTQDSEPIAASANAVEVRLEVPQKTELTKSEQEIAEIETVSMTLTDLPSENITSDLMLYINDTLVEDNIVAHSKMDVDTPCNEAENSESLIKSESVTDPDVVDENPDSDPVTADVQAAVGSSLPSSPVTVETPNRNAEFLNNTVDISPINFKSKSDSEDEQLRNTKLVPIALKFDSEEEQQKSPEKADDAPLKTNETSTEDSAKESDSGPKAPAEDDQNQEVKSANKISVFKPATSSALKFAGRRKINYMSPSVSRIKKLMAKVNPQSQNDEYHTSKPEDILTFSREVPSPLATPKIGILKRKHPDIPDDEVAPCPKRKRVNFSDPCTTSKKVFLKYDSASPQCLFPDDDLDKQFLEVLAANIESYPATEAESCSSEADCSQESINSLPFREDAPIYPDLINCEENIGVISRKLTAPMFVNTLLTKLNVRNLKTIGDLARLSEASIVKLPFKAPMVSTVFKVLDSYYQKNFKSKGNMEVSMGVSEAALNKKTDTLPEAEEVDLKDELSKIVEKAISAKIPPKTICSVVLSSLDQKQILTWFKQDSNIEVKDLVEESDFPTLVTHITKTLGVSNLIEMLTKSPETSKDFECSISQNVEKLPLVRILEKRSLDEVQAALWETVDKEIFSKKDLLQTCFLSRISVLDLNSFFNKLTLVEIGDIVINRLATEQYTLFVNRILKHFEGSEDASLSILNNFDISDLTRSIIQRGTPQEITSSFTCLFLSADKISEELVQIFRVVCDHLVDELPPSQLMELAIDFLRKIPMGK</sequence>
<dbReference type="KEGG" id="dpa:109545502"/>
<comment type="subcellular location">
    <subcellularLocation>
        <location evidence="2">Chromosome</location>
        <location evidence="2">Telomere</location>
    </subcellularLocation>
    <subcellularLocation>
        <location evidence="1">Nucleus</location>
    </subcellularLocation>
</comment>
<feature type="region of interest" description="Disordered" evidence="7">
    <location>
        <begin position="1243"/>
        <end position="1343"/>
    </location>
</feature>
<evidence type="ECO:0000313" key="10">
    <source>
        <dbReference type="EnsemblMetazoa" id="XP_019771807.1"/>
    </source>
</evidence>
<dbReference type="InterPro" id="IPR022031">
    <property type="entry name" value="Rif1_N"/>
</dbReference>
<keyword evidence="5" id="KW-0539">Nucleus</keyword>
<dbReference type="OrthoDB" id="5399929at2759"/>
<feature type="compositionally biased region" description="Basic and acidic residues" evidence="7">
    <location>
        <begin position="1019"/>
        <end position="1031"/>
    </location>
</feature>
<dbReference type="EnsemblMetazoa" id="XM_019916248.1">
    <property type="protein sequence ID" value="XP_019771807.1"/>
    <property type="gene ID" value="LOC109545502"/>
</dbReference>
<feature type="domain" description="Telomere-associated protein Rif1 N-terminal" evidence="8">
    <location>
        <begin position="185"/>
        <end position="316"/>
    </location>
</feature>
<dbReference type="GO" id="GO:0140445">
    <property type="term" value="C:chromosome, telomeric repeat region"/>
    <property type="evidence" value="ECO:0007669"/>
    <property type="project" value="TreeGrafter"/>
</dbReference>
<dbReference type="OMA" id="NMRSTDY"/>
<name>N6TVJ9_DENPD</name>
<feature type="compositionally biased region" description="Basic and acidic residues" evidence="7">
    <location>
        <begin position="1732"/>
        <end position="1744"/>
    </location>
</feature>
<keyword evidence="11" id="KW-1185">Reference proteome</keyword>
<accession>N6TVJ9</accession>
<feature type="region of interest" description="Disordered" evidence="7">
    <location>
        <begin position="1420"/>
        <end position="1567"/>
    </location>
</feature>
<evidence type="ECO:0000256" key="6">
    <source>
        <dbReference type="ARBA" id="ARBA00023306"/>
    </source>
</evidence>
<feature type="non-terminal residue" evidence="9">
    <location>
        <position position="1"/>
    </location>
</feature>
<dbReference type="CDD" id="cd14267">
    <property type="entry name" value="Rif1_CTD_C-II_like"/>
    <property type="match status" value="1"/>
</dbReference>
<protein>
    <recommendedName>
        <fullName evidence="8">Telomere-associated protein Rif1 N-terminal domain-containing protein</fullName>
    </recommendedName>
</protein>
<feature type="region of interest" description="Disordered" evidence="7">
    <location>
        <begin position="1015"/>
        <end position="1046"/>
    </location>
</feature>
<evidence type="ECO:0000259" key="8">
    <source>
        <dbReference type="Pfam" id="PF12231"/>
    </source>
</evidence>
<feature type="compositionally biased region" description="Polar residues" evidence="7">
    <location>
        <begin position="829"/>
        <end position="845"/>
    </location>
</feature>
<feature type="region of interest" description="Disordered" evidence="7">
    <location>
        <begin position="827"/>
        <end position="852"/>
    </location>
</feature>
<dbReference type="Pfam" id="PF12231">
    <property type="entry name" value="Rif1_N"/>
    <property type="match status" value="1"/>
</dbReference>
<feature type="region of interest" description="Disordered" evidence="7">
    <location>
        <begin position="1725"/>
        <end position="1781"/>
    </location>
</feature>
<evidence type="ECO:0000313" key="9">
    <source>
        <dbReference type="EMBL" id="ENN70322.1"/>
    </source>
</evidence>
<evidence type="ECO:0000256" key="3">
    <source>
        <dbReference type="ARBA" id="ARBA00022454"/>
    </source>
</evidence>
<feature type="region of interest" description="Disordered" evidence="7">
    <location>
        <begin position="1156"/>
        <end position="1188"/>
    </location>
</feature>
<evidence type="ECO:0000313" key="11">
    <source>
        <dbReference type="Proteomes" id="UP000019118"/>
    </source>
</evidence>
<dbReference type="GO" id="GO:0000723">
    <property type="term" value="P:telomere maintenance"/>
    <property type="evidence" value="ECO:0007669"/>
    <property type="project" value="TreeGrafter"/>
</dbReference>
<feature type="compositionally biased region" description="Low complexity" evidence="7">
    <location>
        <begin position="1547"/>
        <end position="1558"/>
    </location>
</feature>
<keyword evidence="6" id="KW-0131">Cell cycle</keyword>
<evidence type="ECO:0000256" key="2">
    <source>
        <dbReference type="ARBA" id="ARBA00004574"/>
    </source>
</evidence>
<evidence type="ECO:0000256" key="7">
    <source>
        <dbReference type="SAM" id="MobiDB-lite"/>
    </source>
</evidence>
<keyword evidence="3" id="KW-0158">Chromosome</keyword>
<dbReference type="Proteomes" id="UP000019118">
    <property type="component" value="Unassembled WGS sequence"/>
</dbReference>
<feature type="compositionally biased region" description="Basic and acidic residues" evidence="7">
    <location>
        <begin position="1115"/>
        <end position="1130"/>
    </location>
</feature>
<feature type="region of interest" description="Disordered" evidence="7">
    <location>
        <begin position="957"/>
        <end position="983"/>
    </location>
</feature>
<proteinExistence type="predicted"/>
<reference evidence="10" key="2">
    <citation type="submission" date="2024-08" db="UniProtKB">
        <authorList>
            <consortium name="EnsemblMetazoa"/>
        </authorList>
    </citation>
    <scope>IDENTIFICATION</scope>
</reference>
<feature type="region of interest" description="Disordered" evidence="7">
    <location>
        <begin position="1111"/>
        <end position="1132"/>
    </location>
</feature>
<gene>
    <name evidence="10" type="primary">109545502</name>
    <name evidence="9" type="ORF">YQE_12833</name>
</gene>
<evidence type="ECO:0000256" key="1">
    <source>
        <dbReference type="ARBA" id="ARBA00004123"/>
    </source>
</evidence>
<evidence type="ECO:0000256" key="5">
    <source>
        <dbReference type="ARBA" id="ARBA00023242"/>
    </source>
</evidence>
<organism evidence="9">
    <name type="scientific">Dendroctonus ponderosae</name>
    <name type="common">Mountain pine beetle</name>
    <dbReference type="NCBI Taxonomy" id="77166"/>
    <lineage>
        <taxon>Eukaryota</taxon>
        <taxon>Metazoa</taxon>
        <taxon>Ecdysozoa</taxon>
        <taxon>Arthropoda</taxon>
        <taxon>Hexapoda</taxon>
        <taxon>Insecta</taxon>
        <taxon>Pterygota</taxon>
        <taxon>Neoptera</taxon>
        <taxon>Endopterygota</taxon>
        <taxon>Coleoptera</taxon>
        <taxon>Polyphaga</taxon>
        <taxon>Cucujiformia</taxon>
        <taxon>Curculionidae</taxon>
        <taxon>Scolytinae</taxon>
        <taxon>Dendroctonus</taxon>
    </lineage>
</organism>
<dbReference type="PANTHER" id="PTHR22928:SF3">
    <property type="entry name" value="TELOMERE-ASSOCIATED PROTEIN RIF1"/>
    <property type="match status" value="1"/>
</dbReference>
<feature type="region of interest" description="Disordered" evidence="7">
    <location>
        <begin position="1639"/>
        <end position="1664"/>
    </location>
</feature>
<dbReference type="GO" id="GO:0005634">
    <property type="term" value="C:nucleus"/>
    <property type="evidence" value="ECO:0007669"/>
    <property type="project" value="UniProtKB-SubCell"/>
</dbReference>
<feature type="compositionally biased region" description="Basic and acidic residues" evidence="7">
    <location>
        <begin position="1428"/>
        <end position="1438"/>
    </location>
</feature>
<dbReference type="HOGENOM" id="CLU_229978_0_0_1"/>